<evidence type="ECO:0000313" key="2">
    <source>
        <dbReference type="Proteomes" id="UP000299102"/>
    </source>
</evidence>
<proteinExistence type="predicted"/>
<gene>
    <name evidence="1" type="ORF">EVAR_76616_1</name>
</gene>
<reference evidence="1 2" key="1">
    <citation type="journal article" date="2019" name="Commun. Biol.">
        <title>The bagworm genome reveals a unique fibroin gene that provides high tensile strength.</title>
        <authorList>
            <person name="Kono N."/>
            <person name="Nakamura H."/>
            <person name="Ohtoshi R."/>
            <person name="Tomita M."/>
            <person name="Numata K."/>
            <person name="Arakawa K."/>
        </authorList>
    </citation>
    <scope>NUCLEOTIDE SEQUENCE [LARGE SCALE GENOMIC DNA]</scope>
</reference>
<name>A0A4C1T869_EUMVA</name>
<sequence length="96" mass="10562">MLHWNTSTPGPPLLGPTPDDILEAVLLLPRCTTMGPLRAEEPGGIHSRHYKLGPKVIWQLRVQFGARAVRSRITAARGGSSSRPVVVGPFPRRYEL</sequence>
<keyword evidence="2" id="KW-1185">Reference proteome</keyword>
<dbReference type="EMBL" id="BGZK01000036">
    <property type="protein sequence ID" value="GBP09637.1"/>
    <property type="molecule type" value="Genomic_DNA"/>
</dbReference>
<protein>
    <submittedName>
        <fullName evidence="1">Uncharacterized protein</fullName>
    </submittedName>
</protein>
<dbReference type="AlphaFoldDB" id="A0A4C1T869"/>
<organism evidence="1 2">
    <name type="scientific">Eumeta variegata</name>
    <name type="common">Bagworm moth</name>
    <name type="synonym">Eumeta japonica</name>
    <dbReference type="NCBI Taxonomy" id="151549"/>
    <lineage>
        <taxon>Eukaryota</taxon>
        <taxon>Metazoa</taxon>
        <taxon>Ecdysozoa</taxon>
        <taxon>Arthropoda</taxon>
        <taxon>Hexapoda</taxon>
        <taxon>Insecta</taxon>
        <taxon>Pterygota</taxon>
        <taxon>Neoptera</taxon>
        <taxon>Endopterygota</taxon>
        <taxon>Lepidoptera</taxon>
        <taxon>Glossata</taxon>
        <taxon>Ditrysia</taxon>
        <taxon>Tineoidea</taxon>
        <taxon>Psychidae</taxon>
        <taxon>Oiketicinae</taxon>
        <taxon>Eumeta</taxon>
    </lineage>
</organism>
<accession>A0A4C1T869</accession>
<comment type="caution">
    <text evidence="1">The sequence shown here is derived from an EMBL/GenBank/DDBJ whole genome shotgun (WGS) entry which is preliminary data.</text>
</comment>
<dbReference type="Proteomes" id="UP000299102">
    <property type="component" value="Unassembled WGS sequence"/>
</dbReference>
<evidence type="ECO:0000313" key="1">
    <source>
        <dbReference type="EMBL" id="GBP09637.1"/>
    </source>
</evidence>